<evidence type="ECO:0000256" key="1">
    <source>
        <dbReference type="SAM" id="Phobius"/>
    </source>
</evidence>
<accession>A0ABW0HTW9</accession>
<dbReference type="InterPro" id="IPR011737">
    <property type="entry name" value="CHP02206_TP0381"/>
</dbReference>
<feature type="transmembrane region" description="Helical" evidence="1">
    <location>
        <begin position="200"/>
        <end position="223"/>
    </location>
</feature>
<keyword evidence="1" id="KW-0812">Transmembrane</keyword>
<dbReference type="NCBIfam" id="TIGR02206">
    <property type="entry name" value="intg_mem_TP0381"/>
    <property type="match status" value="1"/>
</dbReference>
<keyword evidence="1" id="KW-0472">Membrane</keyword>
<feature type="transmembrane region" description="Helical" evidence="1">
    <location>
        <begin position="155"/>
        <end position="180"/>
    </location>
</feature>
<feature type="transmembrane region" description="Helical" evidence="1">
    <location>
        <begin position="41"/>
        <end position="60"/>
    </location>
</feature>
<feature type="transmembrane region" description="Helical" evidence="1">
    <location>
        <begin position="124"/>
        <end position="143"/>
    </location>
</feature>
<feature type="transmembrane region" description="Helical" evidence="1">
    <location>
        <begin position="6"/>
        <end position="29"/>
    </location>
</feature>
<gene>
    <name evidence="2" type="ORF">ACFPOF_14820</name>
</gene>
<reference evidence="3" key="1">
    <citation type="journal article" date="2019" name="Int. J. Syst. Evol. Microbiol.">
        <title>The Global Catalogue of Microorganisms (GCM) 10K type strain sequencing project: providing services to taxonomists for standard genome sequencing and annotation.</title>
        <authorList>
            <consortium name="The Broad Institute Genomics Platform"/>
            <consortium name="The Broad Institute Genome Sequencing Center for Infectious Disease"/>
            <person name="Wu L."/>
            <person name="Ma J."/>
        </authorList>
    </citation>
    <scope>NUCLEOTIDE SEQUENCE [LARGE SCALE GENOMIC DNA]</scope>
    <source>
        <strain evidence="3">CGMCC 1.18575</strain>
    </source>
</reference>
<keyword evidence="3" id="KW-1185">Reference proteome</keyword>
<keyword evidence="1" id="KW-1133">Transmembrane helix</keyword>
<organism evidence="2 3">
    <name type="scientific">Cohnella soli</name>
    <dbReference type="NCBI Taxonomy" id="425005"/>
    <lineage>
        <taxon>Bacteria</taxon>
        <taxon>Bacillati</taxon>
        <taxon>Bacillota</taxon>
        <taxon>Bacilli</taxon>
        <taxon>Bacillales</taxon>
        <taxon>Paenibacillaceae</taxon>
        <taxon>Cohnella</taxon>
    </lineage>
</organism>
<feature type="transmembrane region" description="Helical" evidence="1">
    <location>
        <begin position="94"/>
        <end position="112"/>
    </location>
</feature>
<evidence type="ECO:0000313" key="3">
    <source>
        <dbReference type="Proteomes" id="UP001596113"/>
    </source>
</evidence>
<protein>
    <submittedName>
        <fullName evidence="2">TIGR02206 family membrane protein</fullName>
    </submittedName>
</protein>
<feature type="transmembrane region" description="Helical" evidence="1">
    <location>
        <begin position="66"/>
        <end position="87"/>
    </location>
</feature>
<comment type="caution">
    <text evidence="2">The sequence shown here is derived from an EMBL/GenBank/DDBJ whole genome shotgun (WGS) entry which is preliminary data.</text>
</comment>
<dbReference type="RefSeq" id="WP_378133909.1">
    <property type="nucleotide sequence ID" value="NZ_JBHSMI010000025.1"/>
</dbReference>
<proteinExistence type="predicted"/>
<dbReference type="EMBL" id="JBHSMI010000025">
    <property type="protein sequence ID" value="MFC5404014.1"/>
    <property type="molecule type" value="Genomic_DNA"/>
</dbReference>
<name>A0ABW0HTW9_9BACL</name>
<dbReference type="Proteomes" id="UP001596113">
    <property type="component" value="Unassembled WGS sequence"/>
</dbReference>
<evidence type="ECO:0000313" key="2">
    <source>
        <dbReference type="EMBL" id="MFC5404014.1"/>
    </source>
</evidence>
<dbReference type="Pfam" id="PF14808">
    <property type="entry name" value="TMEM164"/>
    <property type="match status" value="1"/>
</dbReference>
<sequence>MAFEAYSWAHGLGIAMAAAIVVAIVGFRGKLRAGTKANRNARYALVAILVGSELSLQVWYGITSQWGIYSLPFQLCSIMIWLSAALLLTGNRKLFEVTFFLGIMGALQALLTPNLDATYPEFRYFHFFIAHGAIIGASLFLAATERYRPTVSSVFRALGWLQVLAIPAAIADWLTGYNFMFLARKPDTPSLLDLLAPWPWYLLELEVVALVLCFALLGVVKLVDYVYRPLIYRAKS</sequence>